<sequence>MADVVAEVLREAAEKEARFKSIEVQKDVELDFDQGNLLASDPNPLDLKKLRQNKDDYLLNLARDNTQLLINKLWQLPTEKNDGIVNVKLPDTITVIPREKPAPKPKPLTKWEQFAKVKGITKKKKSRMVWDDVAKDWRPRWGYKRANDDTKDWCIEVPTNADPNEDQFAKRKAAKKERVAKNELKRLRNIARAQKLKVSELHTPTQVEKKQDVNRKLALAKYSTASVGKFTETLPKEKPAKNVGRKRKFAPNHGDIKEEASHQLGLLKKIANKKPIIDVTKATNKQLHEDEVARSKVNKINPKKKFKEGSKKAKKVEKHFSKKALKGRTLGKKRRR</sequence>
<keyword evidence="4 5" id="KW-0539">Nucleus</keyword>
<name>A0A0L8FZH7_OCTBM</name>
<dbReference type="GO" id="GO:0030687">
    <property type="term" value="C:preribosome, large subunit precursor"/>
    <property type="evidence" value="ECO:0007669"/>
    <property type="project" value="TreeGrafter"/>
</dbReference>
<feature type="compositionally biased region" description="Basic residues" evidence="7">
    <location>
        <begin position="301"/>
        <end position="336"/>
    </location>
</feature>
<comment type="subcellular location">
    <subcellularLocation>
        <location evidence="1 5">Nucleus</location>
    </subcellularLocation>
</comment>
<dbReference type="KEGG" id="obi:106880365"/>
<dbReference type="OMA" id="ACDKNRI"/>
<dbReference type="PANTHER" id="PTHR17602">
    <property type="entry name" value="RIBOSOME BIOGENESIS REGULATORY PROTEIN"/>
    <property type="match status" value="1"/>
</dbReference>
<keyword evidence="6" id="KW-0175">Coiled coil</keyword>
<dbReference type="EMBL" id="KQ425213">
    <property type="protein sequence ID" value="KOF69765.1"/>
    <property type="molecule type" value="Genomic_DNA"/>
</dbReference>
<evidence type="ECO:0000256" key="6">
    <source>
        <dbReference type="SAM" id="Coils"/>
    </source>
</evidence>
<feature type="region of interest" description="Disordered" evidence="7">
    <location>
        <begin position="298"/>
        <end position="336"/>
    </location>
</feature>
<dbReference type="GO" id="GO:0005730">
    <property type="term" value="C:nucleolus"/>
    <property type="evidence" value="ECO:0007669"/>
    <property type="project" value="TreeGrafter"/>
</dbReference>
<evidence type="ECO:0000256" key="1">
    <source>
        <dbReference type="ARBA" id="ARBA00004123"/>
    </source>
</evidence>
<evidence type="ECO:0000256" key="4">
    <source>
        <dbReference type="ARBA" id="ARBA00023242"/>
    </source>
</evidence>
<dbReference type="InterPro" id="IPR007023">
    <property type="entry name" value="Ribosom_reg"/>
</dbReference>
<evidence type="ECO:0000256" key="3">
    <source>
        <dbReference type="ARBA" id="ARBA00022517"/>
    </source>
</evidence>
<dbReference type="GO" id="GO:0042273">
    <property type="term" value="P:ribosomal large subunit biogenesis"/>
    <property type="evidence" value="ECO:0007669"/>
    <property type="project" value="TreeGrafter"/>
</dbReference>
<proteinExistence type="inferred from homology"/>
<feature type="coiled-coil region" evidence="6">
    <location>
        <begin position="5"/>
        <end position="67"/>
    </location>
</feature>
<evidence type="ECO:0000256" key="5">
    <source>
        <dbReference type="RuleBase" id="RU364132"/>
    </source>
</evidence>
<protein>
    <recommendedName>
        <fullName evidence="5">Ribosome biogenesis regulatory protein</fullName>
    </recommendedName>
</protein>
<evidence type="ECO:0000313" key="8">
    <source>
        <dbReference type="EMBL" id="KOF69765.1"/>
    </source>
</evidence>
<comment type="similarity">
    <text evidence="2 5">Belongs to the RRS1 family.</text>
</comment>
<reference evidence="8" key="1">
    <citation type="submission" date="2015-07" db="EMBL/GenBank/DDBJ databases">
        <title>MeaNS - Measles Nucleotide Surveillance Program.</title>
        <authorList>
            <person name="Tran T."/>
            <person name="Druce J."/>
        </authorList>
    </citation>
    <scope>NUCLEOTIDE SEQUENCE</scope>
    <source>
        <strain evidence="8">UCB-OBI-ISO-001</strain>
        <tissue evidence="8">Gonad</tissue>
    </source>
</reference>
<evidence type="ECO:0000256" key="2">
    <source>
        <dbReference type="ARBA" id="ARBA00010077"/>
    </source>
</evidence>
<dbReference type="Pfam" id="PF04939">
    <property type="entry name" value="RRS1"/>
    <property type="match status" value="1"/>
</dbReference>
<organism evidence="8">
    <name type="scientific">Octopus bimaculoides</name>
    <name type="common">California two-spotted octopus</name>
    <dbReference type="NCBI Taxonomy" id="37653"/>
    <lineage>
        <taxon>Eukaryota</taxon>
        <taxon>Metazoa</taxon>
        <taxon>Spiralia</taxon>
        <taxon>Lophotrochozoa</taxon>
        <taxon>Mollusca</taxon>
        <taxon>Cephalopoda</taxon>
        <taxon>Coleoidea</taxon>
        <taxon>Octopodiformes</taxon>
        <taxon>Octopoda</taxon>
        <taxon>Incirrata</taxon>
        <taxon>Octopodidae</taxon>
        <taxon>Octopus</taxon>
    </lineage>
</organism>
<evidence type="ECO:0000256" key="7">
    <source>
        <dbReference type="SAM" id="MobiDB-lite"/>
    </source>
</evidence>
<comment type="function">
    <text evidence="5">Involved in ribosomal large subunit assembly.</text>
</comment>
<dbReference type="STRING" id="37653.A0A0L8FZH7"/>
<dbReference type="PANTHER" id="PTHR17602:SF4">
    <property type="entry name" value="RIBOSOME BIOGENESIS REGULATORY PROTEIN HOMOLOG"/>
    <property type="match status" value="1"/>
</dbReference>
<gene>
    <name evidence="8" type="ORF">OCBIM_22004127mg</name>
</gene>
<keyword evidence="3 5" id="KW-0690">Ribosome biogenesis</keyword>
<accession>A0A0L8FZH7</accession>
<dbReference type="GO" id="GO:0000447">
    <property type="term" value="P:endonucleolytic cleavage in ITS1 to separate SSU-rRNA from 5.8S rRNA and LSU-rRNA from tricistronic rRNA transcript (SSU-rRNA, 5.8S rRNA, LSU-rRNA)"/>
    <property type="evidence" value="ECO:0007669"/>
    <property type="project" value="TreeGrafter"/>
</dbReference>
<dbReference type="OrthoDB" id="28455at2759"/>
<dbReference type="AlphaFoldDB" id="A0A0L8FZH7"/>